<dbReference type="PRINTS" id="PR00081">
    <property type="entry name" value="GDHRDH"/>
</dbReference>
<dbReference type="PRINTS" id="PR00080">
    <property type="entry name" value="SDRFAMILY"/>
</dbReference>
<dbReference type="GO" id="GO:0016491">
    <property type="term" value="F:oxidoreductase activity"/>
    <property type="evidence" value="ECO:0007669"/>
    <property type="project" value="UniProtKB-ARBA"/>
</dbReference>
<dbReference type="AlphaFoldDB" id="A0A0D2FU18"/>
<dbReference type="PANTHER" id="PTHR42820">
    <property type="entry name" value="SHORT-CHAIN DEHYDROGENASE REDUCTASE"/>
    <property type="match status" value="1"/>
</dbReference>
<accession>A0A0D2FU18</accession>
<dbReference type="Proteomes" id="UP000053617">
    <property type="component" value="Unassembled WGS sequence"/>
</dbReference>
<keyword evidence="1" id="KW-0521">NADP</keyword>
<keyword evidence="3" id="KW-1185">Reference proteome</keyword>
<evidence type="ECO:0000256" key="1">
    <source>
        <dbReference type="ARBA" id="ARBA00022857"/>
    </source>
</evidence>
<gene>
    <name evidence="2" type="ORF">Z518_06474</name>
</gene>
<protein>
    <submittedName>
        <fullName evidence="2">Uncharacterized protein</fullName>
    </submittedName>
</protein>
<dbReference type="Pfam" id="PF13561">
    <property type="entry name" value="adh_short_C2"/>
    <property type="match status" value="1"/>
</dbReference>
<dbReference type="PROSITE" id="PS00061">
    <property type="entry name" value="ADH_SHORT"/>
    <property type="match status" value="1"/>
</dbReference>
<dbReference type="GeneID" id="25294545"/>
<dbReference type="STRING" id="1442369.A0A0D2FU18"/>
<dbReference type="SUPFAM" id="SSF51735">
    <property type="entry name" value="NAD(P)-binding Rossmann-fold domains"/>
    <property type="match status" value="1"/>
</dbReference>
<proteinExistence type="predicted"/>
<dbReference type="InterPro" id="IPR002347">
    <property type="entry name" value="SDR_fam"/>
</dbReference>
<organism evidence="2 3">
    <name type="scientific">Rhinocladiella mackenziei CBS 650.93</name>
    <dbReference type="NCBI Taxonomy" id="1442369"/>
    <lineage>
        <taxon>Eukaryota</taxon>
        <taxon>Fungi</taxon>
        <taxon>Dikarya</taxon>
        <taxon>Ascomycota</taxon>
        <taxon>Pezizomycotina</taxon>
        <taxon>Eurotiomycetes</taxon>
        <taxon>Chaetothyriomycetidae</taxon>
        <taxon>Chaetothyriales</taxon>
        <taxon>Herpotrichiellaceae</taxon>
        <taxon>Rhinocladiella</taxon>
    </lineage>
</organism>
<dbReference type="VEuPathDB" id="FungiDB:Z518_06474"/>
<evidence type="ECO:0000313" key="2">
    <source>
        <dbReference type="EMBL" id="KIX05602.1"/>
    </source>
</evidence>
<dbReference type="InterPro" id="IPR036291">
    <property type="entry name" value="NAD(P)-bd_dom_sf"/>
</dbReference>
<dbReference type="PANTHER" id="PTHR42820:SF1">
    <property type="entry name" value="SHORT-CHAIN DEHYDROGENASE_REDUCTASE FAMILY PROTEIN"/>
    <property type="match status" value="1"/>
</dbReference>
<reference evidence="2 3" key="1">
    <citation type="submission" date="2015-01" db="EMBL/GenBank/DDBJ databases">
        <title>The Genome Sequence of Rhinocladiella mackenzie CBS 650.93.</title>
        <authorList>
            <consortium name="The Broad Institute Genomics Platform"/>
            <person name="Cuomo C."/>
            <person name="de Hoog S."/>
            <person name="Gorbushina A."/>
            <person name="Stielow B."/>
            <person name="Teixiera M."/>
            <person name="Abouelleil A."/>
            <person name="Chapman S.B."/>
            <person name="Priest M."/>
            <person name="Young S.K."/>
            <person name="Wortman J."/>
            <person name="Nusbaum C."/>
            <person name="Birren B."/>
        </authorList>
    </citation>
    <scope>NUCLEOTIDE SEQUENCE [LARGE SCALE GENOMIC DNA]</scope>
    <source>
        <strain evidence="2 3">CBS 650.93</strain>
    </source>
</reference>
<dbReference type="Gene3D" id="3.40.50.720">
    <property type="entry name" value="NAD(P)-binding Rossmann-like Domain"/>
    <property type="match status" value="1"/>
</dbReference>
<dbReference type="OrthoDB" id="1393670at2759"/>
<sequence>MDGTTHVNGDSEVKESVQKFGIALTKIEAQNLACIPSRSLESRVAIITGAGALGFSIGNGRAAAILLAEAGANVICVDKDEKSATRTVQLIQHLKLRGSGVARTANVTNEHDCEGVVQFAMEKFGRLDILVNNVGIHGVKGTSLSVDMNQWATGMEVNVASMIMMAKFAIPAMILNNHEEGGRSRGSIVNIASVNGILGGSPDILYPTSKGAIVNMTRAMAAHHGESGIRVNCVCPGAVYTPMVGGVEGGMSQDVRQSRKKRSLLGVEGTGWDVGGAIRFLASDEAAWITGVILPVDAGATAAVGVGHNMGR</sequence>
<evidence type="ECO:0000313" key="3">
    <source>
        <dbReference type="Proteomes" id="UP000053617"/>
    </source>
</evidence>
<dbReference type="EMBL" id="KN847478">
    <property type="protein sequence ID" value="KIX05602.1"/>
    <property type="molecule type" value="Genomic_DNA"/>
</dbReference>
<name>A0A0D2FU18_9EURO</name>
<dbReference type="FunFam" id="3.40.50.720:FF:000084">
    <property type="entry name" value="Short-chain dehydrogenase reductase"/>
    <property type="match status" value="1"/>
</dbReference>
<dbReference type="CDD" id="cd05233">
    <property type="entry name" value="SDR_c"/>
    <property type="match status" value="1"/>
</dbReference>
<dbReference type="HOGENOM" id="CLU_010194_1_0_1"/>
<dbReference type="InterPro" id="IPR020904">
    <property type="entry name" value="Sc_DH/Rdtase_CS"/>
</dbReference>
<dbReference type="RefSeq" id="XP_013272738.1">
    <property type="nucleotide sequence ID" value="XM_013417284.1"/>
</dbReference>